<keyword evidence="1" id="KW-1133">Transmembrane helix</keyword>
<gene>
    <name evidence="2" type="ORF">PQR63_01470</name>
</gene>
<name>A0ABW8Z3H0_9BURK</name>
<sequence length="52" mass="5943">METSSILQTLSIFRKIFVVSIVFLFPSGRIAHKEIHCGQQKARLRGLLCGRR</sequence>
<comment type="caution">
    <text evidence="2">The sequence shown here is derived from an EMBL/GenBank/DDBJ whole genome shotgun (WGS) entry which is preliminary data.</text>
</comment>
<proteinExistence type="predicted"/>
<evidence type="ECO:0000256" key="1">
    <source>
        <dbReference type="SAM" id="Phobius"/>
    </source>
</evidence>
<organism evidence="2 3">
    <name type="scientific">Herbaspirillum rhizosphaerae</name>
    <dbReference type="NCBI Taxonomy" id="346179"/>
    <lineage>
        <taxon>Bacteria</taxon>
        <taxon>Pseudomonadati</taxon>
        <taxon>Pseudomonadota</taxon>
        <taxon>Betaproteobacteria</taxon>
        <taxon>Burkholderiales</taxon>
        <taxon>Oxalobacteraceae</taxon>
        <taxon>Herbaspirillum</taxon>
    </lineage>
</organism>
<reference evidence="2 3" key="1">
    <citation type="journal article" date="2024" name="Chem. Sci.">
        <title>Discovery of megapolipeptins by genome mining of a Burkholderiales bacteria collection.</title>
        <authorList>
            <person name="Paulo B.S."/>
            <person name="Recchia M.J.J."/>
            <person name="Lee S."/>
            <person name="Fergusson C.H."/>
            <person name="Romanowski S.B."/>
            <person name="Hernandez A."/>
            <person name="Krull N."/>
            <person name="Liu D.Y."/>
            <person name="Cavanagh H."/>
            <person name="Bos A."/>
            <person name="Gray C.A."/>
            <person name="Murphy B.T."/>
            <person name="Linington R.G."/>
            <person name="Eustaquio A.S."/>
        </authorList>
    </citation>
    <scope>NUCLEOTIDE SEQUENCE [LARGE SCALE GENOMIC DNA]</scope>
    <source>
        <strain evidence="2 3">RL21-008-BIB-B</strain>
    </source>
</reference>
<dbReference type="RefSeq" id="WP_408165005.1">
    <property type="nucleotide sequence ID" value="NZ_JAQQFR010000001.1"/>
</dbReference>
<dbReference type="Proteomes" id="UP001629214">
    <property type="component" value="Unassembled WGS sequence"/>
</dbReference>
<accession>A0ABW8Z3H0</accession>
<dbReference type="EMBL" id="JAQQFR010000001">
    <property type="protein sequence ID" value="MFL9877035.1"/>
    <property type="molecule type" value="Genomic_DNA"/>
</dbReference>
<keyword evidence="1" id="KW-0472">Membrane</keyword>
<evidence type="ECO:0000313" key="3">
    <source>
        <dbReference type="Proteomes" id="UP001629214"/>
    </source>
</evidence>
<keyword evidence="1" id="KW-0812">Transmembrane</keyword>
<protein>
    <submittedName>
        <fullName evidence="2">Uncharacterized protein</fullName>
    </submittedName>
</protein>
<keyword evidence="3" id="KW-1185">Reference proteome</keyword>
<evidence type="ECO:0000313" key="2">
    <source>
        <dbReference type="EMBL" id="MFL9877035.1"/>
    </source>
</evidence>
<feature type="transmembrane region" description="Helical" evidence="1">
    <location>
        <begin position="6"/>
        <end position="25"/>
    </location>
</feature>